<protein>
    <submittedName>
        <fullName evidence="1">Uncharacterized protein</fullName>
    </submittedName>
</protein>
<dbReference type="PANTHER" id="PTHR47908">
    <property type="match status" value="1"/>
</dbReference>
<dbReference type="GO" id="GO:0009507">
    <property type="term" value="C:chloroplast"/>
    <property type="evidence" value="ECO:0007669"/>
    <property type="project" value="TreeGrafter"/>
</dbReference>
<dbReference type="PANTHER" id="PTHR47908:SF2">
    <property type="entry name" value="TETRATRICOPEPTIDE REPEAT (TPR)-LIKE SUPERFAMILY PROTEIN"/>
    <property type="match status" value="1"/>
</dbReference>
<dbReference type="AlphaFoldDB" id="A0A2P2J0X8"/>
<proteinExistence type="predicted"/>
<accession>A0A2P2J0X8</accession>
<dbReference type="EMBL" id="GGEC01006653">
    <property type="protein sequence ID" value="MBW87136.1"/>
    <property type="molecule type" value="Transcribed_RNA"/>
</dbReference>
<dbReference type="SUPFAM" id="SSF48452">
    <property type="entry name" value="TPR-like"/>
    <property type="match status" value="1"/>
</dbReference>
<dbReference type="Gene3D" id="1.25.40.10">
    <property type="entry name" value="Tetratricopeptide repeat domain"/>
    <property type="match status" value="1"/>
</dbReference>
<organism evidence="1">
    <name type="scientific">Rhizophora mucronata</name>
    <name type="common">Asiatic mangrove</name>
    <dbReference type="NCBI Taxonomy" id="61149"/>
    <lineage>
        <taxon>Eukaryota</taxon>
        <taxon>Viridiplantae</taxon>
        <taxon>Streptophyta</taxon>
        <taxon>Embryophyta</taxon>
        <taxon>Tracheophyta</taxon>
        <taxon>Spermatophyta</taxon>
        <taxon>Magnoliopsida</taxon>
        <taxon>eudicotyledons</taxon>
        <taxon>Gunneridae</taxon>
        <taxon>Pentapetalae</taxon>
        <taxon>rosids</taxon>
        <taxon>fabids</taxon>
        <taxon>Malpighiales</taxon>
        <taxon>Rhizophoraceae</taxon>
        <taxon>Rhizophora</taxon>
    </lineage>
</organism>
<reference evidence="1" key="1">
    <citation type="submission" date="2018-02" db="EMBL/GenBank/DDBJ databases">
        <title>Rhizophora mucronata_Transcriptome.</title>
        <authorList>
            <person name="Meera S.P."/>
            <person name="Sreeshan A."/>
            <person name="Augustine A."/>
        </authorList>
    </citation>
    <scope>NUCLEOTIDE SEQUENCE</scope>
    <source>
        <tissue evidence="1">Leaf</tissue>
    </source>
</reference>
<dbReference type="InterPro" id="IPR011990">
    <property type="entry name" value="TPR-like_helical_dom_sf"/>
</dbReference>
<evidence type="ECO:0000313" key="1">
    <source>
        <dbReference type="EMBL" id="MBW87136.1"/>
    </source>
</evidence>
<name>A0A2P2J0X8_RHIMU</name>
<sequence length="193" mass="21896">MALTQSYKPTILISSALSSSQSCFTSSLTLPVKTHATNAHFFVTIPSRIQSLQNPSPTFCRRLFLPSVSAIWDALTGGNNAGEAVRRGMILFKQGDVLGSLAEFDIALELDPRQKAYLWQRGLSLYYLDRFEEGAEQFRIDVAENPNDTEESIWCFLCEAKLYGPDEARTRFLEVNVMLTRRQRSLDYCWPIK</sequence>